<organism evidence="5 6">
    <name type="scientific">Acyrthosiphon pisum</name>
    <name type="common">Pea aphid</name>
    <dbReference type="NCBI Taxonomy" id="7029"/>
    <lineage>
        <taxon>Eukaryota</taxon>
        <taxon>Metazoa</taxon>
        <taxon>Ecdysozoa</taxon>
        <taxon>Arthropoda</taxon>
        <taxon>Hexapoda</taxon>
        <taxon>Insecta</taxon>
        <taxon>Pterygota</taxon>
        <taxon>Neoptera</taxon>
        <taxon>Paraneoptera</taxon>
        <taxon>Hemiptera</taxon>
        <taxon>Sternorrhyncha</taxon>
        <taxon>Aphidomorpha</taxon>
        <taxon>Aphidoidea</taxon>
        <taxon>Aphididae</taxon>
        <taxon>Macrosiphini</taxon>
        <taxon>Acyrthosiphon</taxon>
    </lineage>
</organism>
<reference evidence="6" key="1">
    <citation type="submission" date="2010-06" db="EMBL/GenBank/DDBJ databases">
        <authorList>
            <person name="Jiang H."/>
            <person name="Abraham K."/>
            <person name="Ali S."/>
            <person name="Alsbrooks S.L."/>
            <person name="Anim B.N."/>
            <person name="Anosike U.S."/>
            <person name="Attaway T."/>
            <person name="Bandaranaike D.P."/>
            <person name="Battles P.K."/>
            <person name="Bell S.N."/>
            <person name="Bell A.V."/>
            <person name="Beltran B."/>
            <person name="Bickham C."/>
            <person name="Bustamante Y."/>
            <person name="Caleb T."/>
            <person name="Canada A."/>
            <person name="Cardenas V."/>
            <person name="Carter K."/>
            <person name="Chacko J."/>
            <person name="Chandrabose M.N."/>
            <person name="Chavez D."/>
            <person name="Chavez A."/>
            <person name="Chen L."/>
            <person name="Chu H.-S."/>
            <person name="Claassen K.J."/>
            <person name="Cockrell R."/>
            <person name="Collins M."/>
            <person name="Cooper J.A."/>
            <person name="Cree A."/>
            <person name="Curry S.M."/>
            <person name="Da Y."/>
            <person name="Dao M.D."/>
            <person name="Das B."/>
            <person name="Davila M.-L."/>
            <person name="Davy-Carroll L."/>
            <person name="Denson S."/>
            <person name="Dinh H."/>
            <person name="Ebong V.E."/>
            <person name="Edwards J.R."/>
            <person name="Egan A."/>
            <person name="El-Daye J."/>
            <person name="Escobedo L."/>
            <person name="Fernandez S."/>
            <person name="Fernando P.R."/>
            <person name="Flagg N."/>
            <person name="Forbes L.D."/>
            <person name="Fowler R.G."/>
            <person name="Fu Q."/>
            <person name="Gabisi R.A."/>
            <person name="Ganer J."/>
            <person name="Garbino Pronczuk A."/>
            <person name="Garcia R.M."/>
            <person name="Garner T."/>
            <person name="Garrett T.E."/>
            <person name="Gonzalez D.A."/>
            <person name="Hamid H."/>
            <person name="Hawkins E.S."/>
            <person name="Hirani K."/>
            <person name="Hogues M.E."/>
            <person name="Hollins B."/>
            <person name="Hsiao C.-H."/>
            <person name="Jabil R."/>
            <person name="James M.L."/>
            <person name="Jhangiani S.N."/>
            <person name="Johnson B."/>
            <person name="Johnson Q."/>
            <person name="Joshi V."/>
            <person name="Kalu J.B."/>
            <person name="Kam C."/>
            <person name="Kashfia A."/>
            <person name="Keebler J."/>
            <person name="Kisamo H."/>
            <person name="Kovar C.L."/>
            <person name="Lago L.A."/>
            <person name="Lai C.-Y."/>
            <person name="Laidlaw J."/>
            <person name="Lara F."/>
            <person name="Le T.-K."/>
            <person name="Lee S.L."/>
            <person name="Legall F.H."/>
            <person name="Lemon S.J."/>
            <person name="Lewis L.R."/>
            <person name="Li B."/>
            <person name="Liu Y."/>
            <person name="Liu Y.-S."/>
            <person name="Lopez J."/>
            <person name="Lozado R.J."/>
            <person name="Lu J."/>
            <person name="Madu R.C."/>
            <person name="Maheshwari M."/>
            <person name="Maheshwari R."/>
            <person name="Malloy K."/>
            <person name="Martinez E."/>
            <person name="Mathew T."/>
            <person name="Mercado I.C."/>
            <person name="Mercado C."/>
            <person name="Meyer B."/>
            <person name="Montgomery K."/>
            <person name="Morgan M.B."/>
            <person name="Munidasa M."/>
            <person name="Nazareth L.V."/>
            <person name="Nelson J."/>
            <person name="Ng B.M."/>
            <person name="Nguyen N.B."/>
            <person name="Nguyen P.Q."/>
            <person name="Nguyen T."/>
            <person name="Obregon M."/>
            <person name="Okwuonu G.O."/>
            <person name="Onwere C.G."/>
            <person name="Orozco G."/>
            <person name="Parra A."/>
            <person name="Patel S."/>
            <person name="Patil S."/>
            <person name="Perez A."/>
            <person name="Perez Y."/>
            <person name="Pham C."/>
            <person name="Primus E.L."/>
            <person name="Pu L.-L."/>
            <person name="Puazo M."/>
            <person name="Qin X."/>
            <person name="Quiroz J.B."/>
            <person name="Reese J."/>
            <person name="Richards S."/>
            <person name="Rives C.M."/>
            <person name="Robberts R."/>
            <person name="Ruiz S.J."/>
            <person name="Ruiz M.J."/>
            <person name="Santibanez J."/>
            <person name="Schneider B.W."/>
            <person name="Sisson I."/>
            <person name="Smith M."/>
            <person name="Sodergren E."/>
            <person name="Song X.-Z."/>
            <person name="Song B.B."/>
            <person name="Summersgill H."/>
            <person name="Thelus R."/>
            <person name="Thornton R.D."/>
            <person name="Trejos Z.Y."/>
            <person name="Usmani K."/>
            <person name="Vattathil S."/>
            <person name="Villasana D."/>
            <person name="Walker D.L."/>
            <person name="Wang S."/>
            <person name="Wang K."/>
            <person name="White C.S."/>
            <person name="Williams A.C."/>
            <person name="Williamson J."/>
            <person name="Wilson K."/>
            <person name="Woghiren I.O."/>
            <person name="Woodworth J.R."/>
            <person name="Worley K.C."/>
            <person name="Wright R.A."/>
            <person name="Wu W."/>
            <person name="Young L."/>
            <person name="Zhang L."/>
            <person name="Zhang J."/>
            <person name="Zhu Y."/>
            <person name="Muzny D.M."/>
            <person name="Weinstock G."/>
            <person name="Gibbs R.A."/>
        </authorList>
    </citation>
    <scope>NUCLEOTIDE SEQUENCE [LARGE SCALE GENOMIC DNA]</scope>
    <source>
        <strain evidence="6">LSR1</strain>
    </source>
</reference>
<keyword evidence="1" id="KW-0547">Nucleotide-binding</keyword>
<evidence type="ECO:0000313" key="5">
    <source>
        <dbReference type="EnsemblMetazoa" id="XP_029345918.1"/>
    </source>
</evidence>
<keyword evidence="1" id="KW-0067">ATP-binding</keyword>
<feature type="domain" description="DNA helicase Pif1-like DEAD-box helicase" evidence="2">
    <location>
        <begin position="1093"/>
        <end position="1308"/>
    </location>
</feature>
<dbReference type="SUPFAM" id="SSF54001">
    <property type="entry name" value="Cysteine proteinases"/>
    <property type="match status" value="1"/>
</dbReference>
<keyword evidence="1" id="KW-0227">DNA damage</keyword>
<dbReference type="EnsemblMetazoa" id="XM_029490058.1">
    <property type="protein sequence ID" value="XP_029345918.1"/>
    <property type="gene ID" value="LOC115034181"/>
</dbReference>
<keyword evidence="1" id="KW-0378">Hydrolase</keyword>
<dbReference type="PANTHER" id="PTHR10492">
    <property type="match status" value="1"/>
</dbReference>
<evidence type="ECO:0000256" key="1">
    <source>
        <dbReference type="RuleBase" id="RU363044"/>
    </source>
</evidence>
<dbReference type="InterPro" id="IPR049163">
    <property type="entry name" value="Pif1-like_2B_dom"/>
</dbReference>
<dbReference type="Proteomes" id="UP000007819">
    <property type="component" value="Chromosome A2"/>
</dbReference>
<dbReference type="Gene3D" id="3.40.395.10">
    <property type="entry name" value="Adenoviral Proteinase, Chain A"/>
    <property type="match status" value="1"/>
</dbReference>
<feature type="domain" description="DNA helicase Pif1-like 2B" evidence="4">
    <location>
        <begin position="1395"/>
        <end position="1440"/>
    </location>
</feature>
<dbReference type="GeneID" id="115034181"/>
<comment type="catalytic activity">
    <reaction evidence="1">
        <text>ATP + H2O = ADP + phosphate + H(+)</text>
        <dbReference type="Rhea" id="RHEA:13065"/>
        <dbReference type="ChEBI" id="CHEBI:15377"/>
        <dbReference type="ChEBI" id="CHEBI:15378"/>
        <dbReference type="ChEBI" id="CHEBI:30616"/>
        <dbReference type="ChEBI" id="CHEBI:43474"/>
        <dbReference type="ChEBI" id="CHEBI:456216"/>
        <dbReference type="EC" id="5.6.2.3"/>
    </reaction>
</comment>
<evidence type="ECO:0000259" key="3">
    <source>
        <dbReference type="Pfam" id="PF14214"/>
    </source>
</evidence>
<evidence type="ECO:0000259" key="4">
    <source>
        <dbReference type="Pfam" id="PF21530"/>
    </source>
</evidence>
<dbReference type="Pfam" id="PF21530">
    <property type="entry name" value="Pif1_2B_dom"/>
    <property type="match status" value="1"/>
</dbReference>
<dbReference type="Pfam" id="PF14214">
    <property type="entry name" value="Helitron_like_N"/>
    <property type="match status" value="1"/>
</dbReference>
<dbReference type="GO" id="GO:0005524">
    <property type="term" value="F:ATP binding"/>
    <property type="evidence" value="ECO:0007669"/>
    <property type="project" value="UniProtKB-KW"/>
</dbReference>
<dbReference type="OrthoDB" id="6607820at2759"/>
<sequence>MAKATETSLSYQQWGALELSRPRPLAPYCQSEEPVNGRTVYTVSYRPPESFRDPLPGEQPPTNDIVKLQTSFIPQNVLFYQTPLMYSAVENVDDFQILYDGSIGNDAIGHWLCVYYRNETKCVEVYDSLYHTLNDNLFEILDILYPSKSNVVFKSVIKQPDGYSCGVFAIAFATSLIFGRNPSDECYIIDYNNMICKTWTLRNHLNNILVSTLLQPFPTHHSHVAQRRKKRKSIINKNIRTAMQGNKKNIEWNNKEKSAFNYSPIVDYKNSRHIKIGLMDKLCNFCDALKWSAESPGLCCSNGKIKLQSIEDPPEPLRSLIFGENITKSKSFLTAIRKYNCAFQMTSFRGKQILHDKFMPTFKIQGQIYHTAGSLFPVHSSEPKFLQIYFVGNDNSEAEFRHKNIPNIDPIIVIVIELQKMLHLHNNLIRSFKAAIDSHENENMENLNIVIHAERVTYGNHPGRFNAPSVNEVGIVIDGQQFEKRDIVLNGRNNTLKRINELHRSYDALQYPLMFCRGEDGYNIAIPKFDPTKNQADKKNMSASSFYSYRIMIRKNNSNYLHYFHNYIHLQDSINNEIDPKDIGQLVVLPSSFTGGPRYMHERTQDAMTYVRLYGKPDIFLTFTCNPNWSKIQENLYQDQRPQDRHDLIAQWQKRGLPHVHILIWLENKIRPDDIDSLICAEIPDPIQDPILHEIVRKNMIHGPCGTFNGNSKCMSNGKCTKKFPKHFTTTTITGEDGYPNYRRRCIKSGGFSVKISCNGVSTDIGNQWVVPYNPVLLRLFDAHINIEHCSSIKAIKYICKYINKGSDQATFSVEKQSKDEITSYQSGRYVSSSEAVWRILSFPIHERYPSVFHLSVHLENGQRVYFTTNNVTEKISKPPTTTLTAFFELCKTDSFAKTLLYHEVPKYYTYNNSKFNRRKRGIPVDGYKGIMRDTTIGRVYTVHPSNTECFHLRLLLHTVPGPTSFNQLKTVNGQCYLTFQSACLALGLLEDDKHWDDTMSEAVLTKKSSQVRNLFAILISFYLELDFTAHAQNEALISIEDQVLSCIGKSLSDFGLPKPHKDNIQTINREYLQQTNYNITDLMEYVNNNKTMMTSEQNNVFDHVINCVEESTGNIFFSDAPGGTGKTFIINLLLAKIRSSGKIAIGVASSGIASTLIHGGKTAHSMFKLPIDLNITNTPVCNIKKNSPLAKVLTDCVLIVWDECTMAHKSGVEALDRTLRDIRSSDKTMGGITLVFAGDFRQTLPVVPRGTRSDQINASLKSSTIWLKVKKLSLTVNMRTKLTGDIHAGEFSTLLLNIGSGTVNDKDGYITILKKLAVSTNSLEQLIQSVYQDIGNLKNLNSEWLCERVILTTTNNRADTINSLIVSGFQALEMDYFSIDTVIDSEESVHFPTEFLNSQTPSGMPPHKISLKVGVPIILLRNLNSPRLCDGTRLRVTSLTKNVIEAEKLTGCAKGEKIFLPKIPLYPNDFPVKFRRVQFPIKICFAMTINKAQGQTLTYCGVDLENNCFSHGQLYVAFSRVGRPDHLYVYAPQNKTLNVVYQEVLT</sequence>
<name>A0A8R2NQV9_ACYPI</name>
<protein>
    <recommendedName>
        <fullName evidence="1">ATP-dependent DNA helicase</fullName>
        <ecNumber evidence="1">5.6.2.3</ecNumber>
    </recommendedName>
</protein>
<dbReference type="SUPFAM" id="SSF52540">
    <property type="entry name" value="P-loop containing nucleoside triphosphate hydrolases"/>
    <property type="match status" value="2"/>
</dbReference>
<evidence type="ECO:0000259" key="2">
    <source>
        <dbReference type="Pfam" id="PF05970"/>
    </source>
</evidence>
<dbReference type="InterPro" id="IPR010285">
    <property type="entry name" value="DNA_helicase_pif1-like_DEAD"/>
</dbReference>
<dbReference type="InterPro" id="IPR027417">
    <property type="entry name" value="P-loop_NTPase"/>
</dbReference>
<comment type="similarity">
    <text evidence="1">Belongs to the helicase family.</text>
</comment>
<keyword evidence="1" id="KW-0234">DNA repair</keyword>
<dbReference type="Pfam" id="PF05970">
    <property type="entry name" value="PIF1"/>
    <property type="match status" value="1"/>
</dbReference>
<dbReference type="GO" id="GO:0016787">
    <property type="term" value="F:hydrolase activity"/>
    <property type="evidence" value="ECO:0007669"/>
    <property type="project" value="UniProtKB-KW"/>
</dbReference>
<evidence type="ECO:0000313" key="6">
    <source>
        <dbReference type="Proteomes" id="UP000007819"/>
    </source>
</evidence>
<dbReference type="CDD" id="cd18809">
    <property type="entry name" value="SF1_C_RecD"/>
    <property type="match status" value="1"/>
</dbReference>
<dbReference type="EC" id="5.6.2.3" evidence="1"/>
<dbReference type="InterPro" id="IPR025476">
    <property type="entry name" value="Helitron_helicase-like"/>
</dbReference>
<dbReference type="GO" id="GO:0043139">
    <property type="term" value="F:5'-3' DNA helicase activity"/>
    <property type="evidence" value="ECO:0007669"/>
    <property type="project" value="UniProtKB-EC"/>
</dbReference>
<comment type="cofactor">
    <cofactor evidence="1">
        <name>Mg(2+)</name>
        <dbReference type="ChEBI" id="CHEBI:18420"/>
    </cofactor>
</comment>
<feature type="domain" description="Helitron helicase-like" evidence="3">
    <location>
        <begin position="552"/>
        <end position="652"/>
    </location>
</feature>
<dbReference type="PANTHER" id="PTHR10492:SF57">
    <property type="entry name" value="ATP-DEPENDENT DNA HELICASE"/>
    <property type="match status" value="1"/>
</dbReference>
<proteinExistence type="inferred from homology"/>
<dbReference type="KEGG" id="api:115034181"/>
<keyword evidence="1" id="KW-0347">Helicase</keyword>
<dbReference type="GO" id="GO:0000723">
    <property type="term" value="P:telomere maintenance"/>
    <property type="evidence" value="ECO:0007669"/>
    <property type="project" value="InterPro"/>
</dbReference>
<dbReference type="RefSeq" id="XP_029345918.1">
    <property type="nucleotide sequence ID" value="XM_029490058.1"/>
</dbReference>
<dbReference type="Gene3D" id="3.40.50.300">
    <property type="entry name" value="P-loop containing nucleotide triphosphate hydrolases"/>
    <property type="match status" value="1"/>
</dbReference>
<accession>A0A8R2NQV9</accession>
<keyword evidence="1" id="KW-0233">DNA recombination</keyword>
<keyword evidence="6" id="KW-1185">Reference proteome</keyword>
<dbReference type="InterPro" id="IPR038765">
    <property type="entry name" value="Papain-like_cys_pep_sf"/>
</dbReference>
<reference evidence="5" key="2">
    <citation type="submission" date="2022-06" db="UniProtKB">
        <authorList>
            <consortium name="EnsemblMetazoa"/>
        </authorList>
    </citation>
    <scope>IDENTIFICATION</scope>
</reference>
<dbReference type="GO" id="GO:0006310">
    <property type="term" value="P:DNA recombination"/>
    <property type="evidence" value="ECO:0007669"/>
    <property type="project" value="UniProtKB-KW"/>
</dbReference>
<dbReference type="GO" id="GO:0006281">
    <property type="term" value="P:DNA repair"/>
    <property type="evidence" value="ECO:0007669"/>
    <property type="project" value="UniProtKB-KW"/>
</dbReference>